<dbReference type="PROSITE" id="PS50110">
    <property type="entry name" value="RESPONSE_REGULATORY"/>
    <property type="match status" value="1"/>
</dbReference>
<dbReference type="Pfam" id="PF00196">
    <property type="entry name" value="GerE"/>
    <property type="match status" value="1"/>
</dbReference>
<dbReference type="InterPro" id="IPR016032">
    <property type="entry name" value="Sig_transdc_resp-reg_C-effctor"/>
</dbReference>
<dbReference type="CDD" id="cd06170">
    <property type="entry name" value="LuxR_C_like"/>
    <property type="match status" value="1"/>
</dbReference>
<sequence length="219" mass="22708">MVRVAIIDDHESVRLGLEAACTNAGLEVAHSVSSVAAYLAAAEGSDPVALVVLDLSLGDGTDVTANVTRVQGTGAAVLIHSIADRVSLVRQALAAGAAGVIPKSAPTNEVISAIEQVASGGVLNNLEWASAIEADSEFAAVQLGRRERDVLHLYASGLPMKQVASQLGVAPSTVKQHLDRVRRKYVEVGRPAPTKVDLLRRAVEDGILPELNPGGTDAD</sequence>
<dbReference type="SMART" id="SM00448">
    <property type="entry name" value="REC"/>
    <property type="match status" value="1"/>
</dbReference>
<evidence type="ECO:0000259" key="5">
    <source>
        <dbReference type="PROSITE" id="PS50110"/>
    </source>
</evidence>
<dbReference type="InterPro" id="IPR011006">
    <property type="entry name" value="CheY-like_superfamily"/>
</dbReference>
<dbReference type="InterPro" id="IPR001789">
    <property type="entry name" value="Sig_transdc_resp-reg_receiver"/>
</dbReference>
<evidence type="ECO:0000256" key="1">
    <source>
        <dbReference type="ARBA" id="ARBA00022553"/>
    </source>
</evidence>
<dbReference type="PANTHER" id="PTHR43214">
    <property type="entry name" value="TWO-COMPONENT RESPONSE REGULATOR"/>
    <property type="match status" value="1"/>
</dbReference>
<keyword evidence="2 6" id="KW-0238">DNA-binding</keyword>
<dbReference type="InterPro" id="IPR039420">
    <property type="entry name" value="WalR-like"/>
</dbReference>
<evidence type="ECO:0000256" key="3">
    <source>
        <dbReference type="PROSITE-ProRule" id="PRU00169"/>
    </source>
</evidence>
<dbReference type="GO" id="GO:0006355">
    <property type="term" value="P:regulation of DNA-templated transcription"/>
    <property type="evidence" value="ECO:0007669"/>
    <property type="project" value="InterPro"/>
</dbReference>
<keyword evidence="1 3" id="KW-0597">Phosphoprotein</keyword>
<dbReference type="OrthoDB" id="3171335at2"/>
<dbReference type="RefSeq" id="WP_091179033.1">
    <property type="nucleotide sequence ID" value="NZ_FNRY01000001.1"/>
</dbReference>
<feature type="domain" description="HTH luxR-type" evidence="4">
    <location>
        <begin position="136"/>
        <end position="206"/>
    </location>
</feature>
<evidence type="ECO:0000259" key="4">
    <source>
        <dbReference type="PROSITE" id="PS50043"/>
    </source>
</evidence>
<dbReference type="InterPro" id="IPR036388">
    <property type="entry name" value="WH-like_DNA-bd_sf"/>
</dbReference>
<dbReference type="PRINTS" id="PR00038">
    <property type="entry name" value="HTHLUXR"/>
</dbReference>
<dbReference type="GO" id="GO:0000160">
    <property type="term" value="P:phosphorelay signal transduction system"/>
    <property type="evidence" value="ECO:0007669"/>
    <property type="project" value="InterPro"/>
</dbReference>
<dbReference type="PANTHER" id="PTHR43214:SF44">
    <property type="entry name" value="TWO-COMPONENT RESPONSE REGULATOR"/>
    <property type="match status" value="1"/>
</dbReference>
<accession>A0A1H4IT77</accession>
<dbReference type="InterPro" id="IPR000792">
    <property type="entry name" value="Tscrpt_reg_LuxR_C"/>
</dbReference>
<dbReference type="SUPFAM" id="SSF52172">
    <property type="entry name" value="CheY-like"/>
    <property type="match status" value="1"/>
</dbReference>
<evidence type="ECO:0000313" key="6">
    <source>
        <dbReference type="EMBL" id="SEB37259.1"/>
    </source>
</evidence>
<dbReference type="PROSITE" id="PS50043">
    <property type="entry name" value="HTH_LUXR_2"/>
    <property type="match status" value="1"/>
</dbReference>
<dbReference type="InterPro" id="IPR058245">
    <property type="entry name" value="NreC/VraR/RcsB-like_REC"/>
</dbReference>
<feature type="modified residue" description="4-aspartylphosphate" evidence="3">
    <location>
        <position position="54"/>
    </location>
</feature>
<dbReference type="SMART" id="SM00421">
    <property type="entry name" value="HTH_LUXR"/>
    <property type="match status" value="1"/>
</dbReference>
<gene>
    <name evidence="6" type="ORF">SAMN04489806_0245</name>
</gene>
<name>A0A1H4IT77_9MICO</name>
<dbReference type="AlphaFoldDB" id="A0A1H4IT77"/>
<dbReference type="GO" id="GO:0003677">
    <property type="term" value="F:DNA binding"/>
    <property type="evidence" value="ECO:0007669"/>
    <property type="project" value="UniProtKB-KW"/>
</dbReference>
<dbReference type="Gene3D" id="1.10.10.10">
    <property type="entry name" value="Winged helix-like DNA-binding domain superfamily/Winged helix DNA-binding domain"/>
    <property type="match status" value="1"/>
</dbReference>
<keyword evidence="7" id="KW-1185">Reference proteome</keyword>
<feature type="domain" description="Response regulatory" evidence="5">
    <location>
        <begin position="3"/>
        <end position="118"/>
    </location>
</feature>
<reference evidence="6 7" key="1">
    <citation type="submission" date="2016-10" db="EMBL/GenBank/DDBJ databases">
        <authorList>
            <person name="de Groot N.N."/>
        </authorList>
    </citation>
    <scope>NUCLEOTIDE SEQUENCE [LARGE SCALE GENOMIC DNA]</scope>
    <source>
        <strain evidence="6 7">DSM 21799</strain>
    </source>
</reference>
<organism evidence="6 7">
    <name type="scientific">Paramicrobacterium humi</name>
    <dbReference type="NCBI Taxonomy" id="640635"/>
    <lineage>
        <taxon>Bacteria</taxon>
        <taxon>Bacillati</taxon>
        <taxon>Actinomycetota</taxon>
        <taxon>Actinomycetes</taxon>
        <taxon>Micrococcales</taxon>
        <taxon>Microbacteriaceae</taxon>
        <taxon>Paramicrobacterium</taxon>
    </lineage>
</organism>
<proteinExistence type="predicted"/>
<dbReference type="Gene3D" id="3.40.50.2300">
    <property type="match status" value="1"/>
</dbReference>
<evidence type="ECO:0000313" key="7">
    <source>
        <dbReference type="Proteomes" id="UP000199183"/>
    </source>
</evidence>
<dbReference type="SUPFAM" id="SSF46894">
    <property type="entry name" value="C-terminal effector domain of the bipartite response regulators"/>
    <property type="match status" value="1"/>
</dbReference>
<dbReference type="CDD" id="cd17535">
    <property type="entry name" value="REC_NarL-like"/>
    <property type="match status" value="1"/>
</dbReference>
<dbReference type="Proteomes" id="UP000199183">
    <property type="component" value="Unassembled WGS sequence"/>
</dbReference>
<dbReference type="Pfam" id="PF00072">
    <property type="entry name" value="Response_reg"/>
    <property type="match status" value="1"/>
</dbReference>
<dbReference type="EMBL" id="FNRY01000001">
    <property type="protein sequence ID" value="SEB37259.1"/>
    <property type="molecule type" value="Genomic_DNA"/>
</dbReference>
<evidence type="ECO:0000256" key="2">
    <source>
        <dbReference type="ARBA" id="ARBA00023125"/>
    </source>
</evidence>
<protein>
    <submittedName>
        <fullName evidence="6">DNA-binding response regulator, NarL/FixJ family, contains REC and HTH domains</fullName>
    </submittedName>
</protein>
<dbReference type="STRING" id="640635.SAMN04489806_0245"/>